<feature type="region of interest" description="Disordered" evidence="3">
    <location>
        <begin position="107"/>
        <end position="311"/>
    </location>
</feature>
<reference evidence="5 6" key="1">
    <citation type="journal article" date="2017" name="Gigascience">
        <title>Genome sequence of the small brown planthopper, Laodelphax striatellus.</title>
        <authorList>
            <person name="Zhu J."/>
            <person name="Jiang F."/>
            <person name="Wang X."/>
            <person name="Yang P."/>
            <person name="Bao Y."/>
            <person name="Zhao W."/>
            <person name="Wang W."/>
            <person name="Lu H."/>
            <person name="Wang Q."/>
            <person name="Cui N."/>
            <person name="Li J."/>
            <person name="Chen X."/>
            <person name="Luo L."/>
            <person name="Yu J."/>
            <person name="Kang L."/>
            <person name="Cui F."/>
        </authorList>
    </citation>
    <scope>NUCLEOTIDE SEQUENCE [LARGE SCALE GENOMIC DNA]</scope>
    <source>
        <strain evidence="5">Lst14</strain>
    </source>
</reference>
<feature type="compositionally biased region" description="Polar residues" evidence="3">
    <location>
        <begin position="283"/>
        <end position="294"/>
    </location>
</feature>
<dbReference type="FunCoup" id="A0A482XM72">
    <property type="interactions" value="1457"/>
</dbReference>
<dbReference type="InterPro" id="IPR035979">
    <property type="entry name" value="RBD_domain_sf"/>
</dbReference>
<proteinExistence type="predicted"/>
<dbReference type="SUPFAM" id="SSF54928">
    <property type="entry name" value="RNA-binding domain, RBD"/>
    <property type="match status" value="1"/>
</dbReference>
<evidence type="ECO:0000256" key="3">
    <source>
        <dbReference type="SAM" id="MobiDB-lite"/>
    </source>
</evidence>
<dbReference type="STRING" id="195883.A0A482XM72"/>
<evidence type="ECO:0000313" key="5">
    <source>
        <dbReference type="EMBL" id="RZF46807.1"/>
    </source>
</evidence>
<dbReference type="OrthoDB" id="48651at2759"/>
<dbReference type="Proteomes" id="UP000291343">
    <property type="component" value="Unassembled WGS sequence"/>
</dbReference>
<keyword evidence="6" id="KW-1185">Reference proteome</keyword>
<organism evidence="5 6">
    <name type="scientific">Laodelphax striatellus</name>
    <name type="common">Small brown planthopper</name>
    <name type="synonym">Delphax striatella</name>
    <dbReference type="NCBI Taxonomy" id="195883"/>
    <lineage>
        <taxon>Eukaryota</taxon>
        <taxon>Metazoa</taxon>
        <taxon>Ecdysozoa</taxon>
        <taxon>Arthropoda</taxon>
        <taxon>Hexapoda</taxon>
        <taxon>Insecta</taxon>
        <taxon>Pterygota</taxon>
        <taxon>Neoptera</taxon>
        <taxon>Paraneoptera</taxon>
        <taxon>Hemiptera</taxon>
        <taxon>Auchenorrhyncha</taxon>
        <taxon>Fulgoroidea</taxon>
        <taxon>Delphacidae</taxon>
        <taxon>Criomorphinae</taxon>
        <taxon>Laodelphax</taxon>
    </lineage>
</organism>
<gene>
    <name evidence="5" type="ORF">LSTR_LSTR012030</name>
</gene>
<dbReference type="EMBL" id="QKKF02005673">
    <property type="protein sequence ID" value="RZF46807.1"/>
    <property type="molecule type" value="Genomic_DNA"/>
</dbReference>
<feature type="compositionally biased region" description="Gly residues" evidence="3">
    <location>
        <begin position="223"/>
        <end position="236"/>
    </location>
</feature>
<evidence type="ECO:0000259" key="4">
    <source>
        <dbReference type="PROSITE" id="PS50102"/>
    </source>
</evidence>
<dbReference type="PANTHER" id="PTHR23236:SF11">
    <property type="entry name" value="EUKARYOTIC TRANSLATION INITIATION FACTOR 4H"/>
    <property type="match status" value="1"/>
</dbReference>
<feature type="region of interest" description="Disordered" evidence="3">
    <location>
        <begin position="1"/>
        <end position="29"/>
    </location>
</feature>
<evidence type="ECO:0000256" key="2">
    <source>
        <dbReference type="PROSITE-ProRule" id="PRU00176"/>
    </source>
</evidence>
<comment type="caution">
    <text evidence="5">The sequence shown here is derived from an EMBL/GenBank/DDBJ whole genome shotgun (WGS) entry which is preliminary data.</text>
</comment>
<dbReference type="SMART" id="SM00360">
    <property type="entry name" value="RRM"/>
    <property type="match status" value="1"/>
</dbReference>
<evidence type="ECO:0000256" key="1">
    <source>
        <dbReference type="ARBA" id="ARBA00022884"/>
    </source>
</evidence>
<dbReference type="AlphaFoldDB" id="A0A482XM72"/>
<dbReference type="SMR" id="A0A482XM72"/>
<dbReference type="PROSITE" id="PS50102">
    <property type="entry name" value="RRM"/>
    <property type="match status" value="1"/>
</dbReference>
<dbReference type="GO" id="GO:0003723">
    <property type="term" value="F:RNA binding"/>
    <property type="evidence" value="ECO:0007669"/>
    <property type="project" value="UniProtKB-UniRule"/>
</dbReference>
<protein>
    <recommendedName>
        <fullName evidence="4">RRM domain-containing protein</fullName>
    </recommendedName>
</protein>
<sequence>MAYRGGDNNYDRRDGNYGGGRPKTVPNEPPYTAFVGNLPDNVVQGDLDKVFAKQKIKTVRLVKDKDSDKFKGFCYVEFEDRESLEQALNLGEIYVDQHLVRVDIADNRRGNRGGGGGGGGFDHRGGNRGGGGGGFRRNDGPPGSRFAGQGRRYSEEDDFDRGQYNRGGGPGSGRMMGGGGPGGGDQRGNRGSYGQFHENNSGVGYNYGASGRGSRDFQRPTRMGGGGGLGGGGRPGGNYSRNRPDSGVPSSATSTSSLDSTGKDDSGVTRQRLVLTPRKVSEPLNQMAETSQASAIFGGAKPRQERLPSQE</sequence>
<feature type="compositionally biased region" description="Basic and acidic residues" evidence="3">
    <location>
        <begin position="302"/>
        <end position="311"/>
    </location>
</feature>
<feature type="domain" description="RRM" evidence="4">
    <location>
        <begin position="31"/>
        <end position="107"/>
    </location>
</feature>
<keyword evidence="1 2" id="KW-0694">RNA-binding</keyword>
<dbReference type="Gene3D" id="3.30.70.330">
    <property type="match status" value="1"/>
</dbReference>
<dbReference type="PANTHER" id="PTHR23236">
    <property type="entry name" value="EUKARYOTIC TRANSLATION INITIATION FACTOR 4B/4H"/>
    <property type="match status" value="1"/>
</dbReference>
<dbReference type="InParanoid" id="A0A482XM72"/>
<dbReference type="Pfam" id="PF00076">
    <property type="entry name" value="RRM_1"/>
    <property type="match status" value="1"/>
</dbReference>
<feature type="compositionally biased region" description="Low complexity" evidence="3">
    <location>
        <begin position="246"/>
        <end position="260"/>
    </location>
</feature>
<dbReference type="InterPro" id="IPR000504">
    <property type="entry name" value="RRM_dom"/>
</dbReference>
<name>A0A482XM72_LAOST</name>
<feature type="compositionally biased region" description="Gly residues" evidence="3">
    <location>
        <begin position="165"/>
        <end position="186"/>
    </location>
</feature>
<accession>A0A482XM72</accession>
<dbReference type="InterPro" id="IPR012677">
    <property type="entry name" value="Nucleotide-bd_a/b_plait_sf"/>
</dbReference>
<evidence type="ECO:0000313" key="6">
    <source>
        <dbReference type="Proteomes" id="UP000291343"/>
    </source>
</evidence>